<sequence>MLAAFVIANGALAMGSKVTMFFTFWGLNALRRPEGAAVNKGIIDRMFGWMMPRGSRALSLSKLHMGGFGTRLMRHVMQQKGVASLESLMQSAIAGGAEIVACQMSMDVMGIRAEELIDGVSSGGVAAYLAAAEKSDTNLFV</sequence>
<evidence type="ECO:0008006" key="3">
    <source>
        <dbReference type="Google" id="ProtNLM"/>
    </source>
</evidence>
<dbReference type="InterPro" id="IPR032836">
    <property type="entry name" value="DsrE2-like"/>
</dbReference>
<reference evidence="1 2" key="1">
    <citation type="submission" date="2009-09" db="EMBL/GenBank/DDBJ databases">
        <authorList>
            <person name="Weinstock G."/>
            <person name="Sodergren E."/>
            <person name="Clifton S."/>
            <person name="Fulton L."/>
            <person name="Fulton B."/>
            <person name="Courtney L."/>
            <person name="Fronick C."/>
            <person name="Harrison M."/>
            <person name="Strong C."/>
            <person name="Farmer C."/>
            <person name="Delahaunty K."/>
            <person name="Markovic C."/>
            <person name="Hall O."/>
            <person name="Minx P."/>
            <person name="Tomlinson C."/>
            <person name="Mitreva M."/>
            <person name="Nelson J."/>
            <person name="Hou S."/>
            <person name="Wollam A."/>
            <person name="Pepin K.H."/>
            <person name="Johnson M."/>
            <person name="Bhonagiri V."/>
            <person name="Nash W.E."/>
            <person name="Warren W."/>
            <person name="Chinwalla A."/>
            <person name="Mardis E.R."/>
            <person name="Wilson R.K."/>
        </authorList>
    </citation>
    <scope>NUCLEOTIDE SEQUENCE [LARGE SCALE GENOMIC DNA]</scope>
    <source>
        <strain evidence="2">ATCC 35185 / DSM 20758 / VPI D19B-28</strain>
    </source>
</reference>
<name>C9LY66_SELS3</name>
<accession>C9LY66</accession>
<comment type="caution">
    <text evidence="1">The sequence shown here is derived from an EMBL/GenBank/DDBJ whole genome shotgun (WGS) entry which is preliminary data.</text>
</comment>
<gene>
    <name evidence="1" type="ORF">SELSPUOL_02425</name>
</gene>
<dbReference type="EMBL" id="ACKP02000050">
    <property type="protein sequence ID" value="EEX76260.1"/>
    <property type="molecule type" value="Genomic_DNA"/>
</dbReference>
<evidence type="ECO:0000313" key="1">
    <source>
        <dbReference type="EMBL" id="EEX76260.1"/>
    </source>
</evidence>
<dbReference type="RefSeq" id="WP_006193789.1">
    <property type="nucleotide sequence ID" value="NC_015437.1"/>
</dbReference>
<dbReference type="PANTHER" id="PTHR34655:SF2">
    <property type="entry name" value="PEROXIREDOXIN FAMILY PROTEIN"/>
    <property type="match status" value="1"/>
</dbReference>
<protein>
    <recommendedName>
        <fullName evidence="3">Pyridine nucleotide-disulfide oxidoreductase</fullName>
    </recommendedName>
</protein>
<dbReference type="PANTHER" id="PTHR34655">
    <property type="entry name" value="CONSERVED WITHIN P. AEROPHILUM"/>
    <property type="match status" value="1"/>
</dbReference>
<dbReference type="Pfam" id="PF13686">
    <property type="entry name" value="DrsE_2"/>
    <property type="match status" value="1"/>
</dbReference>
<dbReference type="AlphaFoldDB" id="C9LY66"/>
<evidence type="ECO:0000313" key="2">
    <source>
        <dbReference type="Proteomes" id="UP000003505"/>
    </source>
</evidence>
<dbReference type="SUPFAM" id="SSF75169">
    <property type="entry name" value="DsrEFH-like"/>
    <property type="match status" value="1"/>
</dbReference>
<organism evidence="1 2">
    <name type="scientific">Selenomonas sputigena (strain ATCC 35185 / DSM 20758 / CCUG 44933 / VPI D19B-28)</name>
    <dbReference type="NCBI Taxonomy" id="546271"/>
    <lineage>
        <taxon>Bacteria</taxon>
        <taxon>Bacillati</taxon>
        <taxon>Bacillota</taxon>
        <taxon>Negativicutes</taxon>
        <taxon>Selenomonadales</taxon>
        <taxon>Selenomonadaceae</taxon>
        <taxon>Selenomonas</taxon>
    </lineage>
</organism>
<dbReference type="Proteomes" id="UP000003505">
    <property type="component" value="Unassembled WGS sequence"/>
</dbReference>
<proteinExistence type="predicted"/>
<dbReference type="InterPro" id="IPR027396">
    <property type="entry name" value="DsrEFH-like"/>
</dbReference>
<dbReference type="Gene3D" id="3.40.1260.10">
    <property type="entry name" value="DsrEFH-like"/>
    <property type="match status" value="1"/>
</dbReference>